<dbReference type="AlphaFoldDB" id="A0A4R9BIN8"/>
<keyword evidence="3" id="KW-1185">Reference proteome</keyword>
<gene>
    <name evidence="2" type="ORF">E3T51_15165</name>
</gene>
<evidence type="ECO:0000259" key="1">
    <source>
        <dbReference type="Pfam" id="PF12697"/>
    </source>
</evidence>
<keyword evidence="2" id="KW-0378">Hydrolase</keyword>
<reference evidence="2 3" key="1">
    <citation type="submission" date="2019-03" db="EMBL/GenBank/DDBJ databases">
        <title>Genomics of glacier-inhabiting Cryobacterium strains.</title>
        <authorList>
            <person name="Liu Q."/>
            <person name="Xin Y.-H."/>
        </authorList>
    </citation>
    <scope>NUCLEOTIDE SEQUENCE [LARGE SCALE GENOMIC DNA]</scope>
    <source>
        <strain evidence="2 3">Sr54</strain>
    </source>
</reference>
<dbReference type="GO" id="GO:0016787">
    <property type="term" value="F:hydrolase activity"/>
    <property type="evidence" value="ECO:0007669"/>
    <property type="project" value="UniProtKB-KW"/>
</dbReference>
<dbReference type="PRINTS" id="PR00111">
    <property type="entry name" value="ABHYDROLASE"/>
</dbReference>
<dbReference type="EMBL" id="SOHN01000018">
    <property type="protein sequence ID" value="TFD85188.1"/>
    <property type="molecule type" value="Genomic_DNA"/>
</dbReference>
<dbReference type="Proteomes" id="UP000297626">
    <property type="component" value="Unassembled WGS sequence"/>
</dbReference>
<dbReference type="SUPFAM" id="SSF53474">
    <property type="entry name" value="alpha/beta-Hydrolases"/>
    <property type="match status" value="1"/>
</dbReference>
<protein>
    <submittedName>
        <fullName evidence="2">Alpha/beta fold hydrolase</fullName>
    </submittedName>
</protein>
<dbReference type="PANTHER" id="PTHR43689:SF8">
    <property type="entry name" value="ALPHA_BETA-HYDROLASES SUPERFAMILY PROTEIN"/>
    <property type="match status" value="1"/>
</dbReference>
<dbReference type="InterPro" id="IPR000073">
    <property type="entry name" value="AB_hydrolase_1"/>
</dbReference>
<dbReference type="RefSeq" id="WP_134530576.1">
    <property type="nucleotide sequence ID" value="NZ_SOHN01000018.1"/>
</dbReference>
<evidence type="ECO:0000313" key="2">
    <source>
        <dbReference type="EMBL" id="TFD85188.1"/>
    </source>
</evidence>
<feature type="domain" description="AB hydrolase-1" evidence="1">
    <location>
        <begin position="46"/>
        <end position="268"/>
    </location>
</feature>
<dbReference type="PANTHER" id="PTHR43689">
    <property type="entry name" value="HYDROLASE"/>
    <property type="match status" value="1"/>
</dbReference>
<name>A0A4R9BIN8_9MICO</name>
<accession>A0A4R9BIN8</accession>
<evidence type="ECO:0000313" key="3">
    <source>
        <dbReference type="Proteomes" id="UP000297626"/>
    </source>
</evidence>
<dbReference type="Pfam" id="PF12697">
    <property type="entry name" value="Abhydrolase_6"/>
    <property type="match status" value="1"/>
</dbReference>
<dbReference type="Gene3D" id="3.40.50.1820">
    <property type="entry name" value="alpha/beta hydrolase"/>
    <property type="match status" value="1"/>
</dbReference>
<sequence>MNAGSHISKGLVLKIHPDANEGLVRVGGFTVPFHDTVAPHDARATVVLIHGTGGNARTHFHTLFPMLAAKYRVLAVDLQTPREGLTLGTFSRQVAGVIEHCVPARSVHVVGYSLGALVAADLAASNPHTLASLTLVAGWTKADSQQRLRNRIWMRLFETDQDLLREFATWTAYGHPFLAGRSEADVRALVEARVFPDGIVEQMKLNANADLCGKLASITAPTLVVAGAHDQMVPTRQTKLLFGGILNARYAVIDSGHAIPQERPAQLFQIINEFVTDPESVPAGEIRERMFV</sequence>
<proteinExistence type="predicted"/>
<comment type="caution">
    <text evidence="2">The sequence shown here is derived from an EMBL/GenBank/DDBJ whole genome shotgun (WGS) entry which is preliminary data.</text>
</comment>
<organism evidence="2 3">
    <name type="scientific">Cryobacterium serini</name>
    <dbReference type="NCBI Taxonomy" id="1259201"/>
    <lineage>
        <taxon>Bacteria</taxon>
        <taxon>Bacillati</taxon>
        <taxon>Actinomycetota</taxon>
        <taxon>Actinomycetes</taxon>
        <taxon>Micrococcales</taxon>
        <taxon>Microbacteriaceae</taxon>
        <taxon>Cryobacterium</taxon>
    </lineage>
</organism>
<dbReference type="InterPro" id="IPR029058">
    <property type="entry name" value="AB_hydrolase_fold"/>
</dbReference>